<sequence>MRHDQNFNSIAVQSAAQRLGERIRTSRKAQKRSLVDLESACRVHRQTLARLERGDPGVSIGVFLSVLEALRELSSVELLVNQPDTPTHLRSGVDV</sequence>
<proteinExistence type="predicted"/>
<comment type="caution">
    <text evidence="2">The sequence shown here is derived from an EMBL/GenBank/DDBJ whole genome shotgun (WGS) entry which is preliminary data.</text>
</comment>
<dbReference type="RefSeq" id="WP_161043274.1">
    <property type="nucleotide sequence ID" value="NZ_WWCS01000001.1"/>
</dbReference>
<reference evidence="2 3" key="1">
    <citation type="submission" date="2019-12" db="EMBL/GenBank/DDBJ databases">
        <title>Novel species isolated from a subtropical stream in China.</title>
        <authorList>
            <person name="Lu H."/>
        </authorList>
    </citation>
    <scope>NUCLEOTIDE SEQUENCE [LARGE SCALE GENOMIC DNA]</scope>
    <source>
        <strain evidence="2 3">FT109W</strain>
    </source>
</reference>
<dbReference type="SUPFAM" id="SSF47413">
    <property type="entry name" value="lambda repressor-like DNA-binding domains"/>
    <property type="match status" value="1"/>
</dbReference>
<dbReference type="InterPro" id="IPR010982">
    <property type="entry name" value="Lambda_DNA-bd_dom_sf"/>
</dbReference>
<keyword evidence="3" id="KW-1185">Reference proteome</keyword>
<feature type="domain" description="HTH cro/C1-type" evidence="1">
    <location>
        <begin position="23"/>
        <end position="78"/>
    </location>
</feature>
<evidence type="ECO:0000259" key="1">
    <source>
        <dbReference type="PROSITE" id="PS50943"/>
    </source>
</evidence>
<dbReference type="SMART" id="SM00530">
    <property type="entry name" value="HTH_XRE"/>
    <property type="match status" value="1"/>
</dbReference>
<dbReference type="InterPro" id="IPR001387">
    <property type="entry name" value="Cro/C1-type_HTH"/>
</dbReference>
<dbReference type="CDD" id="cd00093">
    <property type="entry name" value="HTH_XRE"/>
    <property type="match status" value="1"/>
</dbReference>
<dbReference type="EMBL" id="WWCS01000001">
    <property type="protein sequence ID" value="MYN38104.1"/>
    <property type="molecule type" value="Genomic_DNA"/>
</dbReference>
<dbReference type="Proteomes" id="UP000466332">
    <property type="component" value="Unassembled WGS sequence"/>
</dbReference>
<dbReference type="Gene3D" id="1.10.260.40">
    <property type="entry name" value="lambda repressor-like DNA-binding domains"/>
    <property type="match status" value="1"/>
</dbReference>
<evidence type="ECO:0000313" key="2">
    <source>
        <dbReference type="EMBL" id="MYN38104.1"/>
    </source>
</evidence>
<protein>
    <submittedName>
        <fullName evidence="2">Helix-turn-helix domain-containing protein</fullName>
    </submittedName>
</protein>
<name>A0ABW9WCE0_9BURK</name>
<dbReference type="Pfam" id="PF13560">
    <property type="entry name" value="HTH_31"/>
    <property type="match status" value="1"/>
</dbReference>
<dbReference type="PROSITE" id="PS50943">
    <property type="entry name" value="HTH_CROC1"/>
    <property type="match status" value="1"/>
</dbReference>
<gene>
    <name evidence="2" type="ORF">GTP55_01835</name>
</gene>
<organism evidence="2 3">
    <name type="scientific">Duganella margarita</name>
    <dbReference type="NCBI Taxonomy" id="2692170"/>
    <lineage>
        <taxon>Bacteria</taxon>
        <taxon>Pseudomonadati</taxon>
        <taxon>Pseudomonadota</taxon>
        <taxon>Betaproteobacteria</taxon>
        <taxon>Burkholderiales</taxon>
        <taxon>Oxalobacteraceae</taxon>
        <taxon>Telluria group</taxon>
        <taxon>Duganella</taxon>
    </lineage>
</organism>
<evidence type="ECO:0000313" key="3">
    <source>
        <dbReference type="Proteomes" id="UP000466332"/>
    </source>
</evidence>
<accession>A0ABW9WCE0</accession>